<keyword evidence="2" id="KW-1185">Reference proteome</keyword>
<comment type="caution">
    <text evidence="1">The sequence shown here is derived from an EMBL/GenBank/DDBJ whole genome shotgun (WGS) entry which is preliminary data.</text>
</comment>
<evidence type="ECO:0000313" key="1">
    <source>
        <dbReference type="EMBL" id="GAY57291.1"/>
    </source>
</evidence>
<proteinExistence type="predicted"/>
<dbReference type="AlphaFoldDB" id="A0A2H5PY82"/>
<organism evidence="1 2">
    <name type="scientific">Citrus unshiu</name>
    <name type="common">Satsuma mandarin</name>
    <name type="synonym">Citrus nobilis var. unshiu</name>
    <dbReference type="NCBI Taxonomy" id="55188"/>
    <lineage>
        <taxon>Eukaryota</taxon>
        <taxon>Viridiplantae</taxon>
        <taxon>Streptophyta</taxon>
        <taxon>Embryophyta</taxon>
        <taxon>Tracheophyta</taxon>
        <taxon>Spermatophyta</taxon>
        <taxon>Magnoliopsida</taxon>
        <taxon>eudicotyledons</taxon>
        <taxon>Gunneridae</taxon>
        <taxon>Pentapetalae</taxon>
        <taxon>rosids</taxon>
        <taxon>malvids</taxon>
        <taxon>Sapindales</taxon>
        <taxon>Rutaceae</taxon>
        <taxon>Aurantioideae</taxon>
        <taxon>Citrus</taxon>
    </lineage>
</organism>
<accession>A0A2H5PY82</accession>
<reference evidence="1 2" key="1">
    <citation type="journal article" date="2017" name="Front. Genet.">
        <title>Draft sequencing of the heterozygous diploid genome of Satsuma (Citrus unshiu Marc.) using a hybrid assembly approach.</title>
        <authorList>
            <person name="Shimizu T."/>
            <person name="Tanizawa Y."/>
            <person name="Mochizuki T."/>
            <person name="Nagasaki H."/>
            <person name="Yoshioka T."/>
            <person name="Toyoda A."/>
            <person name="Fujiyama A."/>
            <person name="Kaminuma E."/>
            <person name="Nakamura Y."/>
        </authorList>
    </citation>
    <scope>NUCLEOTIDE SEQUENCE [LARGE SCALE GENOMIC DNA]</scope>
    <source>
        <strain evidence="2">cv. Miyagawa wase</strain>
    </source>
</reference>
<protein>
    <submittedName>
        <fullName evidence="1">Uncharacterized protein</fullName>
    </submittedName>
</protein>
<evidence type="ECO:0000313" key="2">
    <source>
        <dbReference type="Proteomes" id="UP000236630"/>
    </source>
</evidence>
<sequence>MQLNNYQPQLKSLAYELFCRMALNINIVNNTSKLSGMSSKPLANAFCLASSTPLL</sequence>
<name>A0A2H5PY82_CITUN</name>
<dbReference type="EMBL" id="BDQV01000159">
    <property type="protein sequence ID" value="GAY57291.1"/>
    <property type="molecule type" value="Genomic_DNA"/>
</dbReference>
<gene>
    <name evidence="1" type="ORF">CUMW_178310</name>
</gene>
<dbReference type="Proteomes" id="UP000236630">
    <property type="component" value="Unassembled WGS sequence"/>
</dbReference>